<feature type="compositionally biased region" description="Basic and acidic residues" evidence="1">
    <location>
        <begin position="409"/>
        <end position="420"/>
    </location>
</feature>
<reference evidence="2 3" key="1">
    <citation type="journal article" date="2020" name="Virus Genes">
        <title>Discovery and molecular characterization of a novel trichovirus infecting sweet cherry.</title>
        <authorList>
            <person name="Brewer E."/>
            <person name="Cao M."/>
            <person name="Gutierrez B."/>
            <person name="Bateman M."/>
            <person name="Li R."/>
        </authorList>
    </citation>
    <scope>NUCLEOTIDE SEQUENCE [LARGE SCALE GENOMIC DNA]</scope>
    <source>
        <strain evidence="2">Mskhvil Nakota</strain>
    </source>
</reference>
<accession>A0AAE7BP04</accession>
<dbReference type="GO" id="GO:0006508">
    <property type="term" value="P:proteolysis"/>
    <property type="evidence" value="ECO:0007669"/>
    <property type="project" value="InterPro"/>
</dbReference>
<dbReference type="Proteomes" id="UP000830280">
    <property type="component" value="Segment"/>
</dbReference>
<name>A0AAE7BP04_9VIRU</name>
<keyword evidence="3" id="KW-1185">Reference proteome</keyword>
<dbReference type="EMBL" id="MK770441">
    <property type="protein sequence ID" value="QIA61762.1"/>
    <property type="molecule type" value="Genomic_RNA"/>
</dbReference>
<dbReference type="InterPro" id="IPR001815">
    <property type="entry name" value="Trichovirus_mp"/>
</dbReference>
<evidence type="ECO:0000256" key="1">
    <source>
        <dbReference type="SAM" id="MobiDB-lite"/>
    </source>
</evidence>
<evidence type="ECO:0000313" key="2">
    <source>
        <dbReference type="EMBL" id="QIA61762.1"/>
    </source>
</evidence>
<dbReference type="PRINTS" id="PR00995">
    <property type="entry name" value="CAPILLOPTASE"/>
</dbReference>
<dbReference type="GO" id="GO:0004252">
    <property type="term" value="F:serine-type endopeptidase activity"/>
    <property type="evidence" value="ECO:0007669"/>
    <property type="project" value="InterPro"/>
</dbReference>
<feature type="compositionally biased region" description="Basic and acidic residues" evidence="1">
    <location>
        <begin position="372"/>
        <end position="384"/>
    </location>
</feature>
<protein>
    <submittedName>
        <fullName evidence="2">Movement protein</fullName>
    </submittedName>
</protein>
<dbReference type="Pfam" id="PF01107">
    <property type="entry name" value="MP"/>
    <property type="match status" value="1"/>
</dbReference>
<sequence length="456" mass="51053">MTMVRGHKSLIAEGDMPIAGVKSSRVYSDITPFTKSSNLMIHWNEFVFKVMPEDIADKGFRLMSIPVIPISEIEAVKKTRGAANYVHWGALSISIDALFKKNAGVTGRCYVFDTRWVDHEQSLLQKFHFNLDSGSATVITSPNFPVSLDDPDLASSISVVVVFENLNFKKDSYPISVRVGNMCRFFDSFLSAVKNKDESNFRLESTNATPLGIEEFGFEDESAIQELFSYVKAVPTQAVQSREFELPRGMFGLLGKKKVKRFEFSSRSGQRRQSRTALPTRPFRAVYSEDSDAEVKSTVGEGETSKIKRANSVSSLSSGSNCNHFKDLDSETRRFEDFILSNKLKQREEGRGDGSYLEPEEQSGCSTQSIPRRGEQTSPWKDRGNSGTDTSVNLRKHRNPRNLRANGVSERKRGGKERGGDGYPDIQSEGCGGHDQDVQDNLYGWEHQFNDLQTGL</sequence>
<evidence type="ECO:0000313" key="3">
    <source>
        <dbReference type="Proteomes" id="UP000830280"/>
    </source>
</evidence>
<feature type="region of interest" description="Disordered" evidence="1">
    <location>
        <begin position="265"/>
        <end position="306"/>
    </location>
</feature>
<feature type="region of interest" description="Disordered" evidence="1">
    <location>
        <begin position="346"/>
        <end position="439"/>
    </location>
</feature>
<proteinExistence type="predicted"/>
<dbReference type="InterPro" id="IPR028919">
    <property type="entry name" value="Viral_movement"/>
</dbReference>
<organism evidence="2 3">
    <name type="scientific">cherry latent virus 1</name>
    <dbReference type="NCBI Taxonomy" id="3050482"/>
    <lineage>
        <taxon>Viruses</taxon>
        <taxon>Riboviria</taxon>
        <taxon>Orthornavirae</taxon>
        <taxon>Kitrinoviricota</taxon>
        <taxon>Alsuviricetes</taxon>
        <taxon>Tymovirales</taxon>
        <taxon>Betaflexiviridae</taxon>
        <taxon>Trivirinae</taxon>
        <taxon>Trichovirus</taxon>
        <taxon>Trichovirus latensavii</taxon>
        <taxon>Trichovirus CLV-1</taxon>
    </lineage>
</organism>